<dbReference type="OrthoDB" id="245563at2759"/>
<feature type="region of interest" description="Disordered" evidence="1">
    <location>
        <begin position="1"/>
        <end position="67"/>
    </location>
</feature>
<feature type="compositionally biased region" description="Low complexity" evidence="1">
    <location>
        <begin position="44"/>
        <end position="55"/>
    </location>
</feature>
<dbReference type="InterPro" id="IPR053319">
    <property type="entry name" value="OEP61"/>
</dbReference>
<feature type="compositionally biased region" description="Polar residues" evidence="1">
    <location>
        <begin position="56"/>
        <end position="67"/>
    </location>
</feature>
<gene>
    <name evidence="2" type="primary">LOC107797050</name>
</gene>
<feature type="compositionally biased region" description="Low complexity" evidence="1">
    <location>
        <begin position="10"/>
        <end position="22"/>
    </location>
</feature>
<dbReference type="RefSeq" id="XP_016475387.1">
    <property type="nucleotide sequence ID" value="XM_016619901.1"/>
</dbReference>
<evidence type="ECO:0000256" key="1">
    <source>
        <dbReference type="SAM" id="MobiDB-lite"/>
    </source>
</evidence>
<protein>
    <submittedName>
        <fullName evidence="2">Outer envelope protein 61-like isoform X5</fullName>
    </submittedName>
</protein>
<organism evidence="2">
    <name type="scientific">Nicotiana tabacum</name>
    <name type="common">Common tobacco</name>
    <dbReference type="NCBI Taxonomy" id="4097"/>
    <lineage>
        <taxon>Eukaryota</taxon>
        <taxon>Viridiplantae</taxon>
        <taxon>Streptophyta</taxon>
        <taxon>Embryophyta</taxon>
        <taxon>Tracheophyta</taxon>
        <taxon>Spermatophyta</taxon>
        <taxon>Magnoliopsida</taxon>
        <taxon>eudicotyledons</taxon>
        <taxon>Gunneridae</taxon>
        <taxon>Pentapetalae</taxon>
        <taxon>asterids</taxon>
        <taxon>lamiids</taxon>
        <taxon>Solanales</taxon>
        <taxon>Solanaceae</taxon>
        <taxon>Nicotianoideae</taxon>
        <taxon>Nicotianeae</taxon>
        <taxon>Nicotiana</taxon>
    </lineage>
</organism>
<accession>A0A1S4AFD9</accession>
<reference evidence="2" key="1">
    <citation type="submission" date="2025-08" db="UniProtKB">
        <authorList>
            <consortium name="RefSeq"/>
        </authorList>
    </citation>
    <scope>IDENTIFICATION</scope>
</reference>
<evidence type="ECO:0000313" key="2">
    <source>
        <dbReference type="RefSeq" id="XP_016475387.1"/>
    </source>
</evidence>
<dbReference type="PANTHER" id="PTHR48433">
    <property type="entry name" value="OUTER ENVELOPE PROTEIN 61-LIKE"/>
    <property type="match status" value="1"/>
</dbReference>
<dbReference type="PANTHER" id="PTHR48433:SF1">
    <property type="entry name" value="OUTER ENVELOPE PROTEIN 61-LIKE"/>
    <property type="match status" value="1"/>
</dbReference>
<name>A0A1S4AFD9_TOBAC</name>
<sequence>MASSLKEKASVSAAAAVGSNGSRPNKQSKPSDTIENFQVDDSIRASISSQASLSSTNGPQSSFPNSNTDLQEEMRRQMNDPAMRQMFSSMIKNMSPEMMANMSEQFGMKLSREDAEKARQAMSSLSPDDLERMRYSSISFSCYGIVSGYTYPGLLLQCYFTFIQEVVSSSHPRERWGVLGGREPRSETASLPRGRDRFAYTLSSPDPTSGIILGCY</sequence>
<dbReference type="AlphaFoldDB" id="A0A1S4AFD9"/>
<feature type="compositionally biased region" description="Polar residues" evidence="1">
    <location>
        <begin position="23"/>
        <end position="36"/>
    </location>
</feature>
<proteinExistence type="predicted"/>